<comment type="caution">
    <text evidence="5">The sequence shown here is derived from an EMBL/GenBank/DDBJ whole genome shotgun (WGS) entry which is preliminary data.</text>
</comment>
<dbReference type="SUPFAM" id="SSF141072">
    <property type="entry name" value="CalX-like"/>
    <property type="match status" value="2"/>
</dbReference>
<dbReference type="PROSITE" id="PS50268">
    <property type="entry name" value="CADHERIN_2"/>
    <property type="match status" value="1"/>
</dbReference>
<dbReference type="PROSITE" id="PS51820">
    <property type="entry name" value="PA14"/>
    <property type="match status" value="1"/>
</dbReference>
<gene>
    <name evidence="5" type="ORF">CA13_04530</name>
</gene>
<reference evidence="5 6" key="1">
    <citation type="submission" date="2019-02" db="EMBL/GenBank/DDBJ databases">
        <title>Deep-cultivation of Planctomycetes and their phenomic and genomic characterization uncovers novel biology.</title>
        <authorList>
            <person name="Wiegand S."/>
            <person name="Jogler M."/>
            <person name="Boedeker C."/>
            <person name="Pinto D."/>
            <person name="Vollmers J."/>
            <person name="Rivas-Marin E."/>
            <person name="Kohn T."/>
            <person name="Peeters S.H."/>
            <person name="Heuer A."/>
            <person name="Rast P."/>
            <person name="Oberbeckmann S."/>
            <person name="Bunk B."/>
            <person name="Jeske O."/>
            <person name="Meyerdierks A."/>
            <person name="Storesund J.E."/>
            <person name="Kallscheuer N."/>
            <person name="Luecker S."/>
            <person name="Lage O.M."/>
            <person name="Pohl T."/>
            <person name="Merkel B.J."/>
            <person name="Hornburger P."/>
            <person name="Mueller R.-W."/>
            <person name="Bruemmer F."/>
            <person name="Labrenz M."/>
            <person name="Spormann A.M."/>
            <person name="Op Den Camp H."/>
            <person name="Overmann J."/>
            <person name="Amann R."/>
            <person name="Jetten M.S.M."/>
            <person name="Mascher T."/>
            <person name="Medema M.H."/>
            <person name="Devos D.P."/>
            <person name="Kaster A.-K."/>
            <person name="Ovreas L."/>
            <person name="Rohde M."/>
            <person name="Galperin M.Y."/>
            <person name="Jogler C."/>
        </authorList>
    </citation>
    <scope>NUCLEOTIDE SEQUENCE [LARGE SCALE GENOMIC DNA]</scope>
    <source>
        <strain evidence="5 6">CA13</strain>
    </source>
</reference>
<dbReference type="Pfam" id="PF07691">
    <property type="entry name" value="PA14"/>
    <property type="match status" value="1"/>
</dbReference>
<evidence type="ECO:0000256" key="1">
    <source>
        <dbReference type="ARBA" id="ARBA00022729"/>
    </source>
</evidence>
<dbReference type="SUPFAM" id="SSF55486">
    <property type="entry name" value="Metalloproteases ('zincins'), catalytic domain"/>
    <property type="match status" value="1"/>
</dbReference>
<dbReference type="SMART" id="SM00112">
    <property type="entry name" value="CA"/>
    <property type="match status" value="4"/>
</dbReference>
<evidence type="ECO:0000313" key="5">
    <source>
        <dbReference type="EMBL" id="TWT79056.1"/>
    </source>
</evidence>
<dbReference type="OrthoDB" id="8562952at2"/>
<feature type="domain" description="Cadherin" evidence="3">
    <location>
        <begin position="2232"/>
        <end position="2319"/>
    </location>
</feature>
<evidence type="ECO:0000313" key="6">
    <source>
        <dbReference type="Proteomes" id="UP000315010"/>
    </source>
</evidence>
<protein>
    <submittedName>
        <fullName evidence="5">Putative Ig domain protein</fullName>
    </submittedName>
</protein>
<dbReference type="CDD" id="cd11304">
    <property type="entry name" value="Cadherin_repeat"/>
    <property type="match status" value="1"/>
</dbReference>
<dbReference type="PANTHER" id="PTHR46580:SF4">
    <property type="entry name" value="ATP_GTP-BINDING PROTEIN"/>
    <property type="match status" value="1"/>
</dbReference>
<dbReference type="PANTHER" id="PTHR46580">
    <property type="entry name" value="SENSOR KINASE-RELATED"/>
    <property type="match status" value="1"/>
</dbReference>
<dbReference type="Gene3D" id="2.40.128.340">
    <property type="match status" value="1"/>
</dbReference>
<dbReference type="Gene3D" id="2.130.10.130">
    <property type="entry name" value="Integrin alpha, N-terminal"/>
    <property type="match status" value="1"/>
</dbReference>
<dbReference type="InterPro" id="IPR024079">
    <property type="entry name" value="MetalloPept_cat_dom_sf"/>
</dbReference>
<dbReference type="GO" id="GO:0016020">
    <property type="term" value="C:membrane"/>
    <property type="evidence" value="ECO:0007669"/>
    <property type="project" value="InterPro"/>
</dbReference>
<dbReference type="GO" id="GO:0007156">
    <property type="term" value="P:homophilic cell adhesion via plasma membrane adhesion molecules"/>
    <property type="evidence" value="ECO:0007669"/>
    <property type="project" value="InterPro"/>
</dbReference>
<name>A0A5C5YWA7_9BACT</name>
<evidence type="ECO:0000259" key="4">
    <source>
        <dbReference type="PROSITE" id="PS51820"/>
    </source>
</evidence>
<dbReference type="InterPro" id="IPR037524">
    <property type="entry name" value="PA14/GLEYA"/>
</dbReference>
<dbReference type="InterPro" id="IPR002105">
    <property type="entry name" value="Dockerin_1_rpt"/>
</dbReference>
<dbReference type="SMART" id="SM00758">
    <property type="entry name" value="PA14"/>
    <property type="match status" value="1"/>
</dbReference>
<proteinExistence type="predicted"/>
<dbReference type="InterPro" id="IPR028994">
    <property type="entry name" value="Integrin_alpha_N"/>
</dbReference>
<dbReference type="EMBL" id="SJPJ01000001">
    <property type="protein sequence ID" value="TWT79056.1"/>
    <property type="molecule type" value="Genomic_DNA"/>
</dbReference>
<dbReference type="InterPro" id="IPR011658">
    <property type="entry name" value="PA14_dom"/>
</dbReference>
<evidence type="ECO:0000259" key="3">
    <source>
        <dbReference type="PROSITE" id="PS50268"/>
    </source>
</evidence>
<feature type="domain" description="PA14" evidence="4">
    <location>
        <begin position="1299"/>
        <end position="1465"/>
    </location>
</feature>
<dbReference type="GO" id="GO:0005509">
    <property type="term" value="F:calcium ion binding"/>
    <property type="evidence" value="ECO:0007669"/>
    <property type="project" value="InterPro"/>
</dbReference>
<dbReference type="InterPro" id="IPR013517">
    <property type="entry name" value="FG-GAP"/>
</dbReference>
<dbReference type="SUPFAM" id="SSF56988">
    <property type="entry name" value="Anthrax protective antigen"/>
    <property type="match status" value="1"/>
</dbReference>
<keyword evidence="1" id="KW-0732">Signal</keyword>
<dbReference type="GO" id="GO:0004553">
    <property type="term" value="F:hydrolase activity, hydrolyzing O-glycosyl compounds"/>
    <property type="evidence" value="ECO:0007669"/>
    <property type="project" value="InterPro"/>
</dbReference>
<dbReference type="InterPro" id="IPR038081">
    <property type="entry name" value="CalX-like_sf"/>
</dbReference>
<dbReference type="Gene3D" id="3.40.390.10">
    <property type="entry name" value="Collagenase (Catalytic Domain)"/>
    <property type="match status" value="1"/>
</dbReference>
<dbReference type="SUPFAM" id="SSF49313">
    <property type="entry name" value="Cadherin-like"/>
    <property type="match status" value="6"/>
</dbReference>
<dbReference type="Proteomes" id="UP000315010">
    <property type="component" value="Unassembled WGS sequence"/>
</dbReference>
<dbReference type="RefSeq" id="WP_146394288.1">
    <property type="nucleotide sequence ID" value="NZ_SJPJ01000001.1"/>
</dbReference>
<dbReference type="SUPFAM" id="SSF69318">
    <property type="entry name" value="Integrin alpha N-terminal domain"/>
    <property type="match status" value="1"/>
</dbReference>
<organism evidence="5 6">
    <name type="scientific">Novipirellula herctigrandis</name>
    <dbReference type="NCBI Taxonomy" id="2527986"/>
    <lineage>
        <taxon>Bacteria</taxon>
        <taxon>Pseudomonadati</taxon>
        <taxon>Planctomycetota</taxon>
        <taxon>Planctomycetia</taxon>
        <taxon>Pirellulales</taxon>
        <taxon>Pirellulaceae</taxon>
        <taxon>Novipirellula</taxon>
    </lineage>
</organism>
<keyword evidence="6" id="KW-1185">Reference proteome</keyword>
<dbReference type="SUPFAM" id="SSF89260">
    <property type="entry name" value="Collagen-binding domain"/>
    <property type="match status" value="1"/>
</dbReference>
<evidence type="ECO:0000256" key="2">
    <source>
        <dbReference type="SAM" id="MobiDB-lite"/>
    </source>
</evidence>
<dbReference type="Gene3D" id="2.60.120.380">
    <property type="match status" value="4"/>
</dbReference>
<dbReference type="GO" id="GO:0008237">
    <property type="term" value="F:metallopeptidase activity"/>
    <property type="evidence" value="ECO:0007669"/>
    <property type="project" value="InterPro"/>
</dbReference>
<accession>A0A5C5YWA7</accession>
<dbReference type="GO" id="GO:0000272">
    <property type="term" value="P:polysaccharide catabolic process"/>
    <property type="evidence" value="ECO:0007669"/>
    <property type="project" value="InterPro"/>
</dbReference>
<dbReference type="Pfam" id="PF00404">
    <property type="entry name" value="Dockerin_1"/>
    <property type="match status" value="1"/>
</dbReference>
<dbReference type="Gene3D" id="2.60.40.10">
    <property type="entry name" value="Immunoglobulins"/>
    <property type="match status" value="6"/>
</dbReference>
<feature type="region of interest" description="Disordered" evidence="2">
    <location>
        <begin position="3135"/>
        <end position="3160"/>
    </location>
</feature>
<dbReference type="InterPro" id="IPR013783">
    <property type="entry name" value="Ig-like_fold"/>
</dbReference>
<dbReference type="Pfam" id="PF13517">
    <property type="entry name" value="FG-GAP_3"/>
    <property type="match status" value="3"/>
</dbReference>
<dbReference type="InterPro" id="IPR015919">
    <property type="entry name" value="Cadherin-like_sf"/>
</dbReference>
<dbReference type="Pfam" id="PF05345">
    <property type="entry name" value="He_PIG"/>
    <property type="match status" value="6"/>
</dbReference>
<dbReference type="InterPro" id="IPR002126">
    <property type="entry name" value="Cadherin-like_dom"/>
</dbReference>
<sequence length="3160" mass="334589">MRFFPRKSRSRRPQLSRRRLSCESLEARRLLAAEIEPNDTVATATSHVAGEILEGQLSRVTDIDYFSTQLTQGQRFTVDTFNVNAPRFSPTLPPGLEIYDADGSLIAASFDGRDLSITAASTGDYVIGIFANNAFGTFVGEYAMNSSITDAPTDSESEPNDAVADAGNVPLGRAFTGSLGSATDVDVFQLDATANGSVMVAFAGLAESNPAVTITNVAGDILGQTQSGLGIAIETSVDETVYITFSSDNAAGAVTGDYVAVVDRKSDARLASELGNGFDHAFASDANTLLGELDIAEDRDIYRFEVDAVQFLGFDLQFSWQEKIVDSGKEMRLFNDRGQILRFADNGYMSTEQTTALTPGTYYVEVFATAPVGLGVYALTANSNNGISLQRDHSVHFMDFDSDESYLGYDRVNAYAATEGIPYFMGLFDSRYKGFDVEVTRTKPIEGSEYVGSGIGDFGDIGAGGWGGGSHGYRASKGGTVNAAGETAIDQIRYYTSATVMHEFGHAVGLPHARDTQGLMSYVGNTEYLPVGDTYSFQGTDSRRPGNGLYNVRNYLDWSLQPGAQVYISEQMDSAEGTNLGPYLSEMTLDPKPVASYATGDRPIFSVSGDFNGDGRDDVAVSSDTTDQVDVFLSNPDGTFANPVVLSVGDAMLWYAETLTVGDFNADGNDDIAAIASDESRVVVFLSSGNGSFANGVTYALGNRPLGITTADVNNDGALDLVAATWSYAEVLLGSASGSFTVSDRFATDRNPHSIAAGDFNNDGHIDLATANGDVSTMTVLTGDGTGQFVRTDIDTAGGDGQSIVSEDFNGDGIADVVLGDHQASTLEVFLSVEGELVSQATIPLTQNPRFVRSADIDNDGNMDLLLSNYGRSLKVMLGTGDGQFTREISLEAGNSEAMASVGDFDNDDVNEIAVPNHRGANMVVLDSENVNDKNDRIVVYSAIDDRDDSDQFTLSVLAGERYWFDIDSAEFQYPLDATLQVLRADGTVLASSDDAMDRNSAIASVDPFIDITFSVSEQVTIVVSGSDASIGDYRFKVTPSRAMDDEGPQVLAVVPDNESVIESTSQLLFLMNDIVDPDSITGDNLTIVGAVSGPISGTAVVHPLESTIIWTADTPLPVDTYTITLNGDVGGVTDMVGNRLDGEIATDFQFPTISGDDTPGGSFVTHLTVDRVDTTPATINGVSYWRDPYNRGQFRLGLSSQLSVVDVHATEFTLRGVGPDGEFGTSDDTLQPLDAIYDTVNQVRNPTLFLYSRGVPDSGSYRIDGQVLDAAGHSITVAENILVSQAVPESALFTDSELTTPGITGSFVNTSLRSYSAQDDWRTTQTISGTRIDSQISFSTDTFGTRSDVGITGGADDENWDDFSVQWDGWVSIPQDGVQLFTRSDDSSRLWVDLNGDGTFDTTSELFDNHWGSGQGTTPGTPTGPLAAGAYQIRMQYEEGGGGNTAYLDWILPGQMIATDGFVHGPAITNLDLSSQSGTSSSVLDQIEITFSANVDLTTLSTENLVLRYSPNPDFFDDDDLFVEDNDGVIDWDPVHLVATMQFDSLPNGYYLFEANGDPGGITNEAGHLLDGEFLSSAIQGNTNSLLWKNTPSGNGIPGGDYRSTLTIGLPALEITTSATSFSENATSPSASLTVRRINADTTDPMIVTLTSSDTSELTLPATVTIAAGASSASVSLSAVDDRLLDGSQTVTITATAEHVSATETTLITDETNVFVTDHETLSVTIDAAEIRENAGVTNATVTRNNTDISEPLDVTLSISDPTEASVPNRVTIPANQSSFTFSLTGVDDDIIDGSVAISVAVDANGYIGDQAGLLVTDHESLSMTVDINSLSENGAFATATISRGQTNLNELISVSLVSSDLTEATVPTTVTIPANAPSATFLISSVDDVVLDGTKTVTITGTATGFTESTSVDVNVTDYETLSLTIDDEAVHEADGVATGTVRRMNIDLANELVVSLDSNLVSEATVPTTVTIPVGRSQATFTIRGVDDEVRDGTKSVVITATAGGYIDSSDSIDVLGNAAPVLDEIPDQTIDEESLLSLFITATDIDLPGDALLFSLDPGAPTGAAINADTGEFTWTPTETQGPGEFDVTVRVTDNGVLELDAAATFTITVNEHGKPPVLEPIGNRSVDERTRLLFTAAATDGDIPAGTLSYSLAADESGDVPAGATMDPNTGVFSWIPSEAQGPGVFTFDVVVSDGELTDSETIVVTVGEVNVAPSLDQIGNQTVDEGTLLAFTATTTDADLPGNAMTYRLAPNGSPEIPAGSSINETTGEFTWTPSEDQGPGIYKVDVIVSDGEFSDSETITITVGEVNVQPILDSIGDKTIDEETLLSFAVTATDTDVPSDNLEFSLSGDVPFGARIDKTTGEFSWTPNEAQGPASFTFDIQVGDGELSDSETITVTVDEVNQSPTLDEIGDKSVAELTSLLFKARASDGDTPENTLTFHLVENGSGNFPTGATLNETTGDFHWMPAEEQGPGTFVFDLVVSDGIATVAETVTITVAEVNAIPVLEEIGDRTLVENNLLSFTAVATDTDHPADVVTYHLAGTIPQGATIDETTGEFSWIPTNDQGPGTYTFDVVASDTTSSDSETITVHVGDTPRLSLSVDQTTISENGGRSRVTVGRNVGIADTLVVTIDSNQPGSATLPESVTLRSGQSSVSFFVTPVDNAIASGTTFNEITATADGFETDVITLQFEDDDHAEIEISQIDNNTIVSEQGSGDSFTMVLQSEPIADVLVAITVDSGDEVTIVTSTFQFTPLNWNIPQEVTIVGNPDLIDDGDQSLLLTMEITSDGEGNPYGSLDPIVLTITNLDHPVDQFEIVSEDGLFKVYDATTSGLVGEWIIIEGEPTEIVTGGLDDVIQVMPTETQSPLVVSSAAGDDTIAFSPLNVTAIDGGEGTDTAVVQGQGSILNLLEAKLTLTSIEQIDLRAVGSQLLVGSNASLRQVFGDDSVLAVWADSADAIDLGGPSEGWMLNTPTMNGDVVWHQIGGDRFTILLSNDLAWTNPMNPLDVDRSGEISAADALRVINRLSEKIPTLLPTPSEQSPVDSYFDVTGDGEATPLDALQVINFLSQTRVSGEGEPIGQWMIEGISSIENSDPIREAIASDLSSAQVKYGGFDHSSFDYPKEMEIADPSERLENQDQPSEASKFGLLDKAFSDWQ</sequence>